<proteinExistence type="predicted"/>
<dbReference type="Gene3D" id="3.10.28.10">
    <property type="entry name" value="Homing endonucleases"/>
    <property type="match status" value="1"/>
</dbReference>
<dbReference type="AlphaFoldDB" id="A0A0F9TMA2"/>
<comment type="caution">
    <text evidence="1">The sequence shown here is derived from an EMBL/GenBank/DDBJ whole genome shotgun (WGS) entry which is preliminary data.</text>
</comment>
<evidence type="ECO:0008006" key="2">
    <source>
        <dbReference type="Google" id="ProtNLM"/>
    </source>
</evidence>
<dbReference type="EMBL" id="LAZR01000231">
    <property type="protein sequence ID" value="KKN80369.1"/>
    <property type="molecule type" value="Genomic_DNA"/>
</dbReference>
<gene>
    <name evidence="1" type="ORF">LCGC14_0329620</name>
</gene>
<name>A0A0F9TMA2_9ZZZZ</name>
<reference evidence="1" key="1">
    <citation type="journal article" date="2015" name="Nature">
        <title>Complex archaea that bridge the gap between prokaryotes and eukaryotes.</title>
        <authorList>
            <person name="Spang A."/>
            <person name="Saw J.H."/>
            <person name="Jorgensen S.L."/>
            <person name="Zaremba-Niedzwiedzka K."/>
            <person name="Martijn J."/>
            <person name="Lind A.E."/>
            <person name="van Eijk R."/>
            <person name="Schleper C."/>
            <person name="Guy L."/>
            <person name="Ettema T.J."/>
        </authorList>
    </citation>
    <scope>NUCLEOTIDE SEQUENCE</scope>
</reference>
<evidence type="ECO:0000313" key="1">
    <source>
        <dbReference type="EMBL" id="KKN80369.1"/>
    </source>
</evidence>
<organism evidence="1">
    <name type="scientific">marine sediment metagenome</name>
    <dbReference type="NCBI Taxonomy" id="412755"/>
    <lineage>
        <taxon>unclassified sequences</taxon>
        <taxon>metagenomes</taxon>
        <taxon>ecological metagenomes</taxon>
    </lineage>
</organism>
<sequence>MVSPTIAQIGWTAGIIDGEGCISAYGQKRLDPRGTGKVWSLRLTVGNTDMRMLARLQELWGGNIKRMAKPRNPERHRQAYQWTVNGQEVCRVLRAVRQDLVVKGEQADLAMEFGVLMRTPGRKRLEEANLQRREELSKQLKKAKVVGLGKESS</sequence>
<dbReference type="InterPro" id="IPR027434">
    <property type="entry name" value="Homing_endonucl"/>
</dbReference>
<accession>A0A0F9TMA2</accession>
<dbReference type="SUPFAM" id="SSF55608">
    <property type="entry name" value="Homing endonucleases"/>
    <property type="match status" value="1"/>
</dbReference>
<protein>
    <recommendedName>
        <fullName evidence="2">Homing endonuclease LAGLIDADG domain-containing protein</fullName>
    </recommendedName>
</protein>